<organism evidence="7 8">
    <name type="scientific">Holothuria leucospilota</name>
    <name type="common">Black long sea cucumber</name>
    <name type="synonym">Mertensiothuria leucospilota</name>
    <dbReference type="NCBI Taxonomy" id="206669"/>
    <lineage>
        <taxon>Eukaryota</taxon>
        <taxon>Metazoa</taxon>
        <taxon>Echinodermata</taxon>
        <taxon>Eleutherozoa</taxon>
        <taxon>Echinozoa</taxon>
        <taxon>Holothuroidea</taxon>
        <taxon>Aspidochirotacea</taxon>
        <taxon>Aspidochirotida</taxon>
        <taxon>Holothuriidae</taxon>
        <taxon>Holothuria</taxon>
    </lineage>
</organism>
<evidence type="ECO:0000256" key="4">
    <source>
        <dbReference type="ARBA" id="ARBA00023136"/>
    </source>
</evidence>
<dbReference type="OrthoDB" id="1684102at2759"/>
<protein>
    <submittedName>
        <fullName evidence="7">Amino acid transporter AVT3B</fullName>
    </submittedName>
</protein>
<dbReference type="Proteomes" id="UP001152320">
    <property type="component" value="Chromosome 15"/>
</dbReference>
<reference evidence="7" key="1">
    <citation type="submission" date="2021-10" db="EMBL/GenBank/DDBJ databases">
        <title>Tropical sea cucumber genome reveals ecological adaptation and Cuvierian tubules defense mechanism.</title>
        <authorList>
            <person name="Chen T."/>
        </authorList>
    </citation>
    <scope>NUCLEOTIDE SEQUENCE</scope>
    <source>
        <strain evidence="7">Nanhai2018</strain>
        <tissue evidence="7">Muscle</tissue>
    </source>
</reference>
<feature type="transmembrane region" description="Helical" evidence="5">
    <location>
        <begin position="319"/>
        <end position="340"/>
    </location>
</feature>
<feature type="transmembrane region" description="Helical" evidence="5">
    <location>
        <begin position="417"/>
        <end position="435"/>
    </location>
</feature>
<feature type="transmembrane region" description="Helical" evidence="5">
    <location>
        <begin position="280"/>
        <end position="299"/>
    </location>
</feature>
<dbReference type="GO" id="GO:0015179">
    <property type="term" value="F:L-amino acid transmembrane transporter activity"/>
    <property type="evidence" value="ECO:0007669"/>
    <property type="project" value="TreeGrafter"/>
</dbReference>
<evidence type="ECO:0000256" key="2">
    <source>
        <dbReference type="ARBA" id="ARBA00022692"/>
    </source>
</evidence>
<feature type="transmembrane region" description="Helical" evidence="5">
    <location>
        <begin position="199"/>
        <end position="221"/>
    </location>
</feature>
<dbReference type="AlphaFoldDB" id="A0A9Q1BL82"/>
<sequence length="455" mass="50144">MHDGSGTGNPLKIFANIFIAFVGAGVLGLPYAFKEAGILEGFLIMSFVGFVSVKAMLLLLDCKVELGKRPDVMKKFKIVSLEPGGPEKETLLKDNHSDTQANGSSMNGDVQMMDSMESQSAQSEIDYGDIGYYAIGDIGKLIVDISIVVSQTGFACAYLIFISNNMESIIPEITINNWVSGMMIPLILLCLLRQLHKLAIFSLFADFSNVLAYSVVFWFDFEHAQTVSERLHPKEYSLDGFPFFLGIAFYCYEGAGLICYLDSSVSPECRAKFRPMFKGVLFLVTALYMLFGICGYLSFGDYTESIITLNLPQGPMPLIVKACLCFSLFFTYPVAMFPVISTIERRLKIDPIKQYHFGNLIRLMMVLTTGIVVVAIPSFTTLMALVGATCCTLLAFILPGIFHLKIFGESITLAGKVLDYVLIILGIIATILGTIDALQRLFPEEPNNSILIQEG</sequence>
<feature type="transmembrane region" description="Helical" evidence="5">
    <location>
        <begin position="141"/>
        <end position="161"/>
    </location>
</feature>
<dbReference type="PANTHER" id="PTHR22950">
    <property type="entry name" value="AMINO ACID TRANSPORTER"/>
    <property type="match status" value="1"/>
</dbReference>
<feature type="transmembrane region" description="Helical" evidence="5">
    <location>
        <begin position="241"/>
        <end position="260"/>
    </location>
</feature>
<feature type="transmembrane region" description="Helical" evidence="5">
    <location>
        <begin position="12"/>
        <end position="33"/>
    </location>
</feature>
<comment type="subcellular location">
    <subcellularLocation>
        <location evidence="1">Membrane</location>
        <topology evidence="1">Multi-pass membrane protein</topology>
    </subcellularLocation>
</comment>
<dbReference type="EMBL" id="JAIZAY010000015">
    <property type="protein sequence ID" value="KAJ8028658.1"/>
    <property type="molecule type" value="Genomic_DNA"/>
</dbReference>
<keyword evidence="8" id="KW-1185">Reference proteome</keyword>
<keyword evidence="2 5" id="KW-0812">Transmembrane</keyword>
<dbReference type="GO" id="GO:0005774">
    <property type="term" value="C:vacuolar membrane"/>
    <property type="evidence" value="ECO:0007669"/>
    <property type="project" value="TreeGrafter"/>
</dbReference>
<feature type="domain" description="Amino acid transporter transmembrane" evidence="6">
    <location>
        <begin position="111"/>
        <end position="436"/>
    </location>
</feature>
<proteinExistence type="predicted"/>
<evidence type="ECO:0000313" key="8">
    <source>
        <dbReference type="Proteomes" id="UP001152320"/>
    </source>
</evidence>
<dbReference type="Pfam" id="PF01490">
    <property type="entry name" value="Aa_trans"/>
    <property type="match status" value="2"/>
</dbReference>
<dbReference type="InterPro" id="IPR013057">
    <property type="entry name" value="AA_transpt_TM"/>
</dbReference>
<evidence type="ECO:0000256" key="3">
    <source>
        <dbReference type="ARBA" id="ARBA00022989"/>
    </source>
</evidence>
<keyword evidence="3 5" id="KW-1133">Transmembrane helix</keyword>
<feature type="transmembrane region" description="Helical" evidence="5">
    <location>
        <begin position="39"/>
        <end position="60"/>
    </location>
</feature>
<gene>
    <name evidence="7" type="ORF">HOLleu_30962</name>
</gene>
<comment type="caution">
    <text evidence="7">The sequence shown here is derived from an EMBL/GenBank/DDBJ whole genome shotgun (WGS) entry which is preliminary data.</text>
</comment>
<keyword evidence="4 5" id="KW-0472">Membrane</keyword>
<feature type="transmembrane region" description="Helical" evidence="5">
    <location>
        <begin position="360"/>
        <end position="379"/>
    </location>
</feature>
<evidence type="ECO:0000259" key="6">
    <source>
        <dbReference type="Pfam" id="PF01490"/>
    </source>
</evidence>
<feature type="transmembrane region" description="Helical" evidence="5">
    <location>
        <begin position="173"/>
        <end position="192"/>
    </location>
</feature>
<evidence type="ECO:0000256" key="1">
    <source>
        <dbReference type="ARBA" id="ARBA00004141"/>
    </source>
</evidence>
<evidence type="ECO:0000313" key="7">
    <source>
        <dbReference type="EMBL" id="KAJ8028658.1"/>
    </source>
</evidence>
<accession>A0A9Q1BL82</accession>
<name>A0A9Q1BL82_HOLLE</name>
<feature type="domain" description="Amino acid transporter transmembrane" evidence="6">
    <location>
        <begin position="8"/>
        <end position="69"/>
    </location>
</feature>
<feature type="transmembrane region" description="Helical" evidence="5">
    <location>
        <begin position="385"/>
        <end position="405"/>
    </location>
</feature>
<evidence type="ECO:0000256" key="5">
    <source>
        <dbReference type="SAM" id="Phobius"/>
    </source>
</evidence>
<dbReference type="PANTHER" id="PTHR22950:SF677">
    <property type="entry name" value="AMINO ACID TRANSPORTER TRANSMEMBRANE DOMAIN-CONTAINING PROTEIN"/>
    <property type="match status" value="1"/>
</dbReference>